<dbReference type="AlphaFoldDB" id="A0A162U4S3"/>
<proteinExistence type="predicted"/>
<name>A0A162U4S3_PHYB8</name>
<dbReference type="OrthoDB" id="2404656at2759"/>
<dbReference type="Proteomes" id="UP000077315">
    <property type="component" value="Unassembled WGS sequence"/>
</dbReference>
<dbReference type="InParanoid" id="A0A162U4S3"/>
<gene>
    <name evidence="1" type="ORF">PHYBLDRAFT_146523</name>
</gene>
<protein>
    <submittedName>
        <fullName evidence="1">Uncharacterized protein</fullName>
    </submittedName>
</protein>
<dbReference type="EMBL" id="KV440983">
    <property type="protein sequence ID" value="OAD72323.1"/>
    <property type="molecule type" value="Genomic_DNA"/>
</dbReference>
<dbReference type="GeneID" id="28992573"/>
<sequence length="154" mass="17649">MPTSKNREESFILYLPTLSTTALQQPCNASSATMTHFEGNYERAWWVDIDPKLWEKGKPWFADGLGYDWTGGKRLVMEGSSGQHEEKIPKTVDNSVKQVHSMIEMLKCIANTHTNSSFSTFLLTKVFDVQTMKTTIILSELQTDYEGKFIQRQF</sequence>
<evidence type="ECO:0000313" key="2">
    <source>
        <dbReference type="Proteomes" id="UP000077315"/>
    </source>
</evidence>
<keyword evidence="2" id="KW-1185">Reference proteome</keyword>
<dbReference type="VEuPathDB" id="FungiDB:PHYBLDRAFT_146523"/>
<dbReference type="RefSeq" id="XP_018290363.1">
    <property type="nucleotide sequence ID" value="XM_018431667.1"/>
</dbReference>
<accession>A0A162U4S3</accession>
<organism evidence="1 2">
    <name type="scientific">Phycomyces blakesleeanus (strain ATCC 8743b / DSM 1359 / FGSC 10004 / NBRC 33097 / NRRL 1555)</name>
    <dbReference type="NCBI Taxonomy" id="763407"/>
    <lineage>
        <taxon>Eukaryota</taxon>
        <taxon>Fungi</taxon>
        <taxon>Fungi incertae sedis</taxon>
        <taxon>Mucoromycota</taxon>
        <taxon>Mucoromycotina</taxon>
        <taxon>Mucoromycetes</taxon>
        <taxon>Mucorales</taxon>
        <taxon>Phycomycetaceae</taxon>
        <taxon>Phycomyces</taxon>
    </lineage>
</organism>
<evidence type="ECO:0000313" key="1">
    <source>
        <dbReference type="EMBL" id="OAD72323.1"/>
    </source>
</evidence>
<reference evidence="2" key="1">
    <citation type="submission" date="2015-06" db="EMBL/GenBank/DDBJ databases">
        <title>Expansion of signal transduction pathways in fungi by whole-genome duplication.</title>
        <authorList>
            <consortium name="DOE Joint Genome Institute"/>
            <person name="Corrochano L.M."/>
            <person name="Kuo A."/>
            <person name="Marcet-Houben M."/>
            <person name="Polaino S."/>
            <person name="Salamov A."/>
            <person name="Villalobos J.M."/>
            <person name="Alvarez M.I."/>
            <person name="Avalos J."/>
            <person name="Benito E.P."/>
            <person name="Benoit I."/>
            <person name="Burger G."/>
            <person name="Camino L.P."/>
            <person name="Canovas D."/>
            <person name="Cerda-Olmedo E."/>
            <person name="Cheng J.-F."/>
            <person name="Dominguez A."/>
            <person name="Elias M."/>
            <person name="Eslava A.P."/>
            <person name="Glaser F."/>
            <person name="Grimwood J."/>
            <person name="Gutierrez G."/>
            <person name="Heitman J."/>
            <person name="Henrissat B."/>
            <person name="Iturriaga E.A."/>
            <person name="Lang B.F."/>
            <person name="Lavin J.L."/>
            <person name="Lee S."/>
            <person name="Li W."/>
            <person name="Lindquist E."/>
            <person name="Lopez-Garcia S."/>
            <person name="Luque E.M."/>
            <person name="Marcos A.T."/>
            <person name="Martin J."/>
            <person name="McCluskey K."/>
            <person name="Medina H.R."/>
            <person name="Miralles-Duran A."/>
            <person name="Miyazaki A."/>
            <person name="Munoz-Torres E."/>
            <person name="Oguiza J.A."/>
            <person name="Ohm R."/>
            <person name="Olmedo M."/>
            <person name="Orejas M."/>
            <person name="Ortiz-Castellanos L."/>
            <person name="Pisabarro A.G."/>
            <person name="Rodriguez-Romero J."/>
            <person name="Ruiz-Herrera J."/>
            <person name="Ruiz-Vazquez R."/>
            <person name="Sanz C."/>
            <person name="Schackwitz W."/>
            <person name="Schmutz J."/>
            <person name="Shahriari M."/>
            <person name="Shelest E."/>
            <person name="Silva-Franco F."/>
            <person name="Soanes D."/>
            <person name="Syed K."/>
            <person name="Tagua V.G."/>
            <person name="Talbot N.J."/>
            <person name="Thon M."/>
            <person name="De vries R.P."/>
            <person name="Wiebenga A."/>
            <person name="Yadav J.S."/>
            <person name="Braun E.L."/>
            <person name="Baker S."/>
            <person name="Garre V."/>
            <person name="Horwitz B."/>
            <person name="Torres-Martinez S."/>
            <person name="Idnurm A."/>
            <person name="Herrera-Estrella A."/>
            <person name="Gabaldon T."/>
            <person name="Grigoriev I.V."/>
        </authorList>
    </citation>
    <scope>NUCLEOTIDE SEQUENCE [LARGE SCALE GENOMIC DNA]</scope>
    <source>
        <strain evidence="2">NRRL 1555(-)</strain>
    </source>
</reference>